<name>A0AAU7VZ12_9MICO</name>
<organism evidence="1">
    <name type="scientific">Microbacterium sp. A8/3-1</name>
    <dbReference type="NCBI Taxonomy" id="3160749"/>
    <lineage>
        <taxon>Bacteria</taxon>
        <taxon>Bacillati</taxon>
        <taxon>Actinomycetota</taxon>
        <taxon>Actinomycetes</taxon>
        <taxon>Micrococcales</taxon>
        <taxon>Microbacteriaceae</taxon>
        <taxon>Microbacterium</taxon>
    </lineage>
</organism>
<dbReference type="AlphaFoldDB" id="A0AAU7VZ12"/>
<reference evidence="1" key="1">
    <citation type="submission" date="2024-06" db="EMBL/GenBank/DDBJ databases">
        <title>Draft genome sequence of Microbacterium sp. strain A8/3-1, isolated from Oxytropis tragacanthoides Fisch. ex DC. Root nodules in the Altai region of Russia.</title>
        <authorList>
            <person name="Sazanova A."/>
            <person name="Guro P."/>
            <person name="Kuznetsova I."/>
            <person name="Belimov A."/>
            <person name="Safronova V."/>
        </authorList>
    </citation>
    <scope>NUCLEOTIDE SEQUENCE</scope>
    <source>
        <strain evidence="1">A8/3-1</strain>
    </source>
</reference>
<evidence type="ECO:0000313" key="1">
    <source>
        <dbReference type="EMBL" id="XBX78785.1"/>
    </source>
</evidence>
<dbReference type="EMBL" id="CP158357">
    <property type="protein sequence ID" value="XBX78785.1"/>
    <property type="molecule type" value="Genomic_DNA"/>
</dbReference>
<gene>
    <name evidence="1" type="ORF">ABS642_01490</name>
</gene>
<sequence>MTVFQRAAESLQEAGWTCELPPPTEEGVPSALHTASETVIRWVSSFALLSNSDETVWFLSRHDYSTGAEGAFAWNEWEELGIEAATTDAEAEAVSRFWERHLPILLSVRNGYEYLAVRDDGAVVHGAEPEFEEADVVFSQFEDLLRHIIAQPARRDHVVDRLLFDPPSIPETAPDD</sequence>
<dbReference type="RefSeq" id="WP_350351994.1">
    <property type="nucleotide sequence ID" value="NZ_CP158357.1"/>
</dbReference>
<proteinExistence type="predicted"/>
<protein>
    <recommendedName>
        <fullName evidence="2">SMI1/KNR4 family protein</fullName>
    </recommendedName>
</protein>
<evidence type="ECO:0008006" key="2">
    <source>
        <dbReference type="Google" id="ProtNLM"/>
    </source>
</evidence>
<accession>A0AAU7VZ12</accession>